<dbReference type="GO" id="GO:0031177">
    <property type="term" value="F:phosphopantetheine binding"/>
    <property type="evidence" value="ECO:0007669"/>
    <property type="project" value="InterPro"/>
</dbReference>
<dbReference type="InterPro" id="IPR036736">
    <property type="entry name" value="ACP-like_sf"/>
</dbReference>
<name>A0A919GXU3_9ACTN</name>
<dbReference type="InterPro" id="IPR045851">
    <property type="entry name" value="AMP-bd_C_sf"/>
</dbReference>
<evidence type="ECO:0000256" key="2">
    <source>
        <dbReference type="ARBA" id="ARBA00022553"/>
    </source>
</evidence>
<feature type="domain" description="Carrier" evidence="3">
    <location>
        <begin position="546"/>
        <end position="623"/>
    </location>
</feature>
<evidence type="ECO:0000256" key="1">
    <source>
        <dbReference type="ARBA" id="ARBA00022450"/>
    </source>
</evidence>
<dbReference type="SUPFAM" id="SSF56801">
    <property type="entry name" value="Acetyl-CoA synthetase-like"/>
    <property type="match status" value="1"/>
</dbReference>
<dbReference type="InterPro" id="IPR009081">
    <property type="entry name" value="PP-bd_ACP"/>
</dbReference>
<dbReference type="RefSeq" id="WP_031142438.1">
    <property type="nucleotide sequence ID" value="NZ_BNEE01000006.1"/>
</dbReference>
<organism evidence="4 5">
    <name type="scientific">Streptomyces xanthophaeus</name>
    <dbReference type="NCBI Taxonomy" id="67385"/>
    <lineage>
        <taxon>Bacteria</taxon>
        <taxon>Bacillati</taxon>
        <taxon>Actinomycetota</taxon>
        <taxon>Actinomycetes</taxon>
        <taxon>Kitasatosporales</taxon>
        <taxon>Streptomycetaceae</taxon>
        <taxon>Streptomyces</taxon>
    </lineage>
</organism>
<dbReference type="EMBL" id="BNEE01000006">
    <property type="protein sequence ID" value="GHI86923.1"/>
    <property type="molecule type" value="Genomic_DNA"/>
</dbReference>
<dbReference type="PROSITE" id="PS00455">
    <property type="entry name" value="AMP_BINDING"/>
    <property type="match status" value="1"/>
</dbReference>
<dbReference type="GO" id="GO:0043041">
    <property type="term" value="P:amino acid activation for nonribosomal peptide biosynthetic process"/>
    <property type="evidence" value="ECO:0007669"/>
    <property type="project" value="TreeGrafter"/>
</dbReference>
<sequence length="627" mass="66310">MSAQAAPAPAEVSGRVDFLDGWERAVRAHGDAPALVTPSRVLTYRETDRLTDAWAGSFAGRGAGPGRIVGLAFGDPAGAVLGMLAALKSGAGFTVLDDRLPQPAREDLVRRVGAVVWAGDGEHAPDGAYVPDGADTGWTRPTGTGTGTGAGAPGEHDVAYVLFTSGSTGRPKGTVVERGSLARFAASVAERLALTSGDRWLQVASLGFDVVIEEVFPALVSGAAVVCRTDTEPLEPAELHALTGATGSTVVELSTQYWLEYARWLEERGLTTPPRLRTVVVGGERMDPGPYRAWQRRQPAALAHVYGLTECTVSSTLYTGLLPEDAEEVPLGTPLRDVLVTVRRDGRPVPAGESGEIHIGGPLVARGFLDDEEATRRRFVPDPYGAGPGARTYVTGDVGRFDEAGLLVFLGRADDQLKIRGHRLEPALVERALCESPDVDQAVVVPDPATGTALWAFTVPADQRLSPSPGTAPRLPAADRDALVGRLAAQLPDWAVPRILHRVAELPKTPHGKVDKRALAAWAGASGHDASAEVRAQAVTEARAEAGPDEALDTVLGMFRDVLAQPRLGPDDNFFDHGGQSLLAMRLLARLREHFPSAAGLRASALFSLPTPRLLSETLGSRRATEL</sequence>
<accession>A0A919GXU3</accession>
<dbReference type="SMART" id="SM00823">
    <property type="entry name" value="PKS_PP"/>
    <property type="match status" value="1"/>
</dbReference>
<evidence type="ECO:0000259" key="3">
    <source>
        <dbReference type="PROSITE" id="PS50075"/>
    </source>
</evidence>
<dbReference type="InterPro" id="IPR042099">
    <property type="entry name" value="ANL_N_sf"/>
</dbReference>
<dbReference type="Gene3D" id="3.30.300.30">
    <property type="match status" value="1"/>
</dbReference>
<dbReference type="GO" id="GO:0044550">
    <property type="term" value="P:secondary metabolite biosynthetic process"/>
    <property type="evidence" value="ECO:0007669"/>
    <property type="project" value="TreeGrafter"/>
</dbReference>
<dbReference type="AlphaFoldDB" id="A0A919GXU3"/>
<dbReference type="CDD" id="cd05930">
    <property type="entry name" value="A_NRPS"/>
    <property type="match status" value="1"/>
</dbReference>
<reference evidence="4" key="1">
    <citation type="submission" date="2020-09" db="EMBL/GenBank/DDBJ databases">
        <title>Whole genome shotgun sequence of Streptomyces xanthophaeus NBRC 12829.</title>
        <authorList>
            <person name="Komaki H."/>
            <person name="Tamura T."/>
        </authorList>
    </citation>
    <scope>NUCLEOTIDE SEQUENCE</scope>
    <source>
        <strain evidence="4">NBRC 12829</strain>
    </source>
</reference>
<gene>
    <name evidence="4" type="ORF">Sxan_42870</name>
</gene>
<evidence type="ECO:0000313" key="4">
    <source>
        <dbReference type="EMBL" id="GHI86923.1"/>
    </source>
</evidence>
<dbReference type="Pfam" id="PF00550">
    <property type="entry name" value="PP-binding"/>
    <property type="match status" value="1"/>
</dbReference>
<dbReference type="GO" id="GO:0005737">
    <property type="term" value="C:cytoplasm"/>
    <property type="evidence" value="ECO:0007669"/>
    <property type="project" value="TreeGrafter"/>
</dbReference>
<dbReference type="OrthoDB" id="2472181at2"/>
<dbReference type="GO" id="GO:0017000">
    <property type="term" value="P:antibiotic biosynthetic process"/>
    <property type="evidence" value="ECO:0007669"/>
    <property type="project" value="UniProtKB-ARBA"/>
</dbReference>
<dbReference type="InterPro" id="IPR029058">
    <property type="entry name" value="AB_hydrolase_fold"/>
</dbReference>
<keyword evidence="5" id="KW-1185">Reference proteome</keyword>
<dbReference type="InterPro" id="IPR025110">
    <property type="entry name" value="AMP-bd_C"/>
</dbReference>
<keyword evidence="1" id="KW-0596">Phosphopantetheine</keyword>
<keyword evidence="2" id="KW-0597">Phosphoprotein</keyword>
<proteinExistence type="predicted"/>
<dbReference type="InterPro" id="IPR020806">
    <property type="entry name" value="PKS_PP-bd"/>
</dbReference>
<protein>
    <recommendedName>
        <fullName evidence="3">Carrier domain-containing protein</fullName>
    </recommendedName>
</protein>
<dbReference type="Pfam" id="PF00501">
    <property type="entry name" value="AMP-binding"/>
    <property type="match status" value="1"/>
</dbReference>
<dbReference type="Gene3D" id="3.40.50.12780">
    <property type="entry name" value="N-terminal domain of ligase-like"/>
    <property type="match status" value="1"/>
</dbReference>
<dbReference type="Gene3D" id="3.40.50.1820">
    <property type="entry name" value="alpha/beta hydrolase"/>
    <property type="match status" value="1"/>
</dbReference>
<dbReference type="Proteomes" id="UP000600026">
    <property type="component" value="Unassembled WGS sequence"/>
</dbReference>
<evidence type="ECO:0000313" key="5">
    <source>
        <dbReference type="Proteomes" id="UP000600026"/>
    </source>
</evidence>
<dbReference type="Pfam" id="PF13193">
    <property type="entry name" value="AMP-binding_C"/>
    <property type="match status" value="1"/>
</dbReference>
<comment type="caution">
    <text evidence="4">The sequence shown here is derived from an EMBL/GenBank/DDBJ whole genome shotgun (WGS) entry which is preliminary data.</text>
</comment>
<dbReference type="PANTHER" id="PTHR45527:SF1">
    <property type="entry name" value="FATTY ACID SYNTHASE"/>
    <property type="match status" value="1"/>
</dbReference>
<dbReference type="InterPro" id="IPR000873">
    <property type="entry name" value="AMP-dep_synth/lig_dom"/>
</dbReference>
<dbReference type="SUPFAM" id="SSF47336">
    <property type="entry name" value="ACP-like"/>
    <property type="match status" value="1"/>
</dbReference>
<dbReference type="PROSITE" id="PS50075">
    <property type="entry name" value="CARRIER"/>
    <property type="match status" value="1"/>
</dbReference>
<dbReference type="InterPro" id="IPR020845">
    <property type="entry name" value="AMP-binding_CS"/>
</dbReference>
<dbReference type="PANTHER" id="PTHR45527">
    <property type="entry name" value="NONRIBOSOMAL PEPTIDE SYNTHETASE"/>
    <property type="match status" value="1"/>
</dbReference>